<gene>
    <name evidence="3" type="ORF">PENARI_c001G09188</name>
</gene>
<feature type="compositionally biased region" description="Polar residues" evidence="1">
    <location>
        <begin position="367"/>
        <end position="376"/>
    </location>
</feature>
<evidence type="ECO:0000313" key="4">
    <source>
        <dbReference type="Proteomes" id="UP000177622"/>
    </source>
</evidence>
<feature type="region of interest" description="Disordered" evidence="1">
    <location>
        <begin position="444"/>
        <end position="506"/>
    </location>
</feature>
<feature type="compositionally biased region" description="Low complexity" evidence="1">
    <location>
        <begin position="151"/>
        <end position="168"/>
    </location>
</feature>
<feature type="compositionally biased region" description="Low complexity" evidence="1">
    <location>
        <begin position="34"/>
        <end position="45"/>
    </location>
</feature>
<evidence type="ECO:0000313" key="3">
    <source>
        <dbReference type="EMBL" id="OGE58283.1"/>
    </source>
</evidence>
<name>A0A1F5LYN9_PENAI</name>
<proteinExistence type="predicted"/>
<feature type="compositionally biased region" description="Polar residues" evidence="1">
    <location>
        <begin position="480"/>
        <end position="494"/>
    </location>
</feature>
<feature type="compositionally biased region" description="Low complexity" evidence="1">
    <location>
        <begin position="390"/>
        <end position="399"/>
    </location>
</feature>
<dbReference type="AlphaFoldDB" id="A0A1F5LYN9"/>
<evidence type="ECO:0000256" key="1">
    <source>
        <dbReference type="SAM" id="MobiDB-lite"/>
    </source>
</evidence>
<dbReference type="EMBL" id="LXJU01000001">
    <property type="protein sequence ID" value="OGE58283.1"/>
    <property type="molecule type" value="Genomic_DNA"/>
</dbReference>
<keyword evidence="4" id="KW-1185">Reference proteome</keyword>
<sequence>MKGGAATTSEASSTSSAGMTVVFMTSIISLTPTPITSSPTSSASSDLTFYNPSSSASETQQTTSTEPTPVPSSDISADTNKKNHHGISAAAVIGMSVASGIAASFIIGVAVFFCCKRRRKQQRSESDPHVFEIGGAMTEPPDFSKPMPRLPTSGPDPGSSPSPVSSEGRNTQQMSSVKPMAFIRSQSPYSPGYASASHQPQINHSSRQERIGFAISSDSDWDTSPRTQSSQHSVARLIPEGSIGLYPKPLKWSHRPVSGETLFEEDESQQAAFATSKIKPNSSKPGVAPKLAGLPANPRAYKEGGVGVPAGPRPGPPRALAPPFSHTSTLRTSTSDSSTAPNDTANASNHISTSNTNTNTLLPPFTTKAQDQNRTANKPPAQTPQPSPIPSSSTLPIGSEIVSKPRIVQGKDIKRVQIRNSPRPPSEVVAPYCPDDLWLERGRTLVPPKSRNPSGELPYPSDMFPGDVHYPDSPKKKAVTVSNRVSPTSRNLTPSRRGEDLILRVD</sequence>
<accession>A0A1F5LYN9</accession>
<feature type="region of interest" description="Disordered" evidence="1">
    <location>
        <begin position="34"/>
        <end position="81"/>
    </location>
</feature>
<feature type="compositionally biased region" description="Low complexity" evidence="1">
    <location>
        <begin position="52"/>
        <end position="73"/>
    </location>
</feature>
<dbReference type="STRING" id="1835702.A0A1F5LYN9"/>
<evidence type="ECO:0000256" key="2">
    <source>
        <dbReference type="SAM" id="Phobius"/>
    </source>
</evidence>
<comment type="caution">
    <text evidence="3">The sequence shown here is derived from an EMBL/GenBank/DDBJ whole genome shotgun (WGS) entry which is preliminary data.</text>
</comment>
<reference evidence="3 4" key="1">
    <citation type="journal article" date="2016" name="Sci. Rep.">
        <title>Penicillium arizonense, a new, genome sequenced fungal species, reveals a high chemical diversity in secreted metabolites.</title>
        <authorList>
            <person name="Grijseels S."/>
            <person name="Nielsen J.C."/>
            <person name="Randelovic M."/>
            <person name="Nielsen J."/>
            <person name="Nielsen K.F."/>
            <person name="Workman M."/>
            <person name="Frisvad J.C."/>
        </authorList>
    </citation>
    <scope>NUCLEOTIDE SEQUENCE [LARGE SCALE GENOMIC DNA]</scope>
    <source>
        <strain evidence="3 4">CBS 141311</strain>
    </source>
</reference>
<dbReference type="GeneID" id="34571580"/>
<dbReference type="RefSeq" id="XP_022493706.1">
    <property type="nucleotide sequence ID" value="XM_022626846.1"/>
</dbReference>
<protein>
    <submittedName>
        <fullName evidence="3">Uncharacterized protein</fullName>
    </submittedName>
</protein>
<keyword evidence="2" id="KW-0472">Membrane</keyword>
<keyword evidence="2" id="KW-0812">Transmembrane</keyword>
<dbReference type="OrthoDB" id="3946741at2759"/>
<organism evidence="3 4">
    <name type="scientific">Penicillium arizonense</name>
    <dbReference type="NCBI Taxonomy" id="1835702"/>
    <lineage>
        <taxon>Eukaryota</taxon>
        <taxon>Fungi</taxon>
        <taxon>Dikarya</taxon>
        <taxon>Ascomycota</taxon>
        <taxon>Pezizomycotina</taxon>
        <taxon>Eurotiomycetes</taxon>
        <taxon>Eurotiomycetidae</taxon>
        <taxon>Eurotiales</taxon>
        <taxon>Aspergillaceae</taxon>
        <taxon>Penicillium</taxon>
    </lineage>
</organism>
<feature type="region of interest" description="Disordered" evidence="1">
    <location>
        <begin position="265"/>
        <end position="428"/>
    </location>
</feature>
<feature type="region of interest" description="Disordered" evidence="1">
    <location>
        <begin position="123"/>
        <end position="175"/>
    </location>
</feature>
<feature type="compositionally biased region" description="Basic and acidic residues" evidence="1">
    <location>
        <begin position="496"/>
        <end position="506"/>
    </location>
</feature>
<dbReference type="Proteomes" id="UP000177622">
    <property type="component" value="Unassembled WGS sequence"/>
</dbReference>
<feature type="transmembrane region" description="Helical" evidence="2">
    <location>
        <begin position="87"/>
        <end position="114"/>
    </location>
</feature>
<feature type="compositionally biased region" description="Polar residues" evidence="1">
    <location>
        <begin position="269"/>
        <end position="284"/>
    </location>
</feature>
<keyword evidence="2" id="KW-1133">Transmembrane helix</keyword>
<feature type="compositionally biased region" description="Pro residues" evidence="1">
    <location>
        <begin position="311"/>
        <end position="320"/>
    </location>
</feature>
<feature type="compositionally biased region" description="Low complexity" evidence="1">
    <location>
        <begin position="321"/>
        <end position="360"/>
    </location>
</feature>